<proteinExistence type="predicted"/>
<dbReference type="SUPFAM" id="SSF81606">
    <property type="entry name" value="PP2C-like"/>
    <property type="match status" value="1"/>
</dbReference>
<dbReference type="RefSeq" id="WP_253884814.1">
    <property type="nucleotide sequence ID" value="NZ_BAAAVB010000002.1"/>
</dbReference>
<organism evidence="1 2">
    <name type="scientific">Actinokineospora diospyrosa</name>
    <dbReference type="NCBI Taxonomy" id="103728"/>
    <lineage>
        <taxon>Bacteria</taxon>
        <taxon>Bacillati</taxon>
        <taxon>Actinomycetota</taxon>
        <taxon>Actinomycetes</taxon>
        <taxon>Pseudonocardiales</taxon>
        <taxon>Pseudonocardiaceae</taxon>
        <taxon>Actinokineospora</taxon>
    </lineage>
</organism>
<evidence type="ECO:0008006" key="3">
    <source>
        <dbReference type="Google" id="ProtNLM"/>
    </source>
</evidence>
<name>A0ABT1I5J5_9PSEU</name>
<keyword evidence="2" id="KW-1185">Reference proteome</keyword>
<evidence type="ECO:0000313" key="1">
    <source>
        <dbReference type="EMBL" id="MCP2267900.1"/>
    </source>
</evidence>
<comment type="caution">
    <text evidence="1">The sequence shown here is derived from an EMBL/GenBank/DDBJ whole genome shotgun (WGS) entry which is preliminary data.</text>
</comment>
<protein>
    <recommendedName>
        <fullName evidence="3">PPM-type phosphatase domain-containing protein</fullName>
    </recommendedName>
</protein>
<dbReference type="InterPro" id="IPR036457">
    <property type="entry name" value="PPM-type-like_dom_sf"/>
</dbReference>
<gene>
    <name evidence="1" type="ORF">LV75_000382</name>
</gene>
<evidence type="ECO:0000313" key="2">
    <source>
        <dbReference type="Proteomes" id="UP001205185"/>
    </source>
</evidence>
<dbReference type="Gene3D" id="3.60.40.10">
    <property type="entry name" value="PPM-type phosphatase domain"/>
    <property type="match status" value="1"/>
</dbReference>
<sequence>MILTAAIATRLGGKPTNADAAAVHHLPDGRFGAALVDGIGSDPVVVDTAVLAAQVAARVGSHRQALTGLLAAADLYPHPAGPPDAVGAVVTVDHEGRIDIAHVGDAAVHTWRPDTGLTHWTPAHTVGSQASHMGLAPGPVLDQLDDYVLTTLVGATATTVATGLIPATDPTPHHVLLTSDGVHKTLTTAEITEKVHLLGADPQATANRLVDDAIRVAGHHADNTTAIVIRIDFGNTTG</sequence>
<dbReference type="Proteomes" id="UP001205185">
    <property type="component" value="Unassembled WGS sequence"/>
</dbReference>
<reference evidence="1 2" key="1">
    <citation type="submission" date="2022-06" db="EMBL/GenBank/DDBJ databases">
        <title>Genomic Encyclopedia of Archaeal and Bacterial Type Strains, Phase II (KMG-II): from individual species to whole genera.</title>
        <authorList>
            <person name="Goeker M."/>
        </authorList>
    </citation>
    <scope>NUCLEOTIDE SEQUENCE [LARGE SCALE GENOMIC DNA]</scope>
    <source>
        <strain evidence="1 2">DSM 44255</strain>
    </source>
</reference>
<dbReference type="EMBL" id="JAMTCO010000001">
    <property type="protein sequence ID" value="MCP2267900.1"/>
    <property type="molecule type" value="Genomic_DNA"/>
</dbReference>
<accession>A0ABT1I5J5</accession>